<dbReference type="InterPro" id="IPR008929">
    <property type="entry name" value="Chondroitin_lyas"/>
</dbReference>
<evidence type="ECO:0000313" key="4">
    <source>
        <dbReference type="EMBL" id="KAA1425051.1"/>
    </source>
</evidence>
<feature type="chain" id="PRO_5038678039" description="Heparinase II/III-like C-terminal domain-containing protein" evidence="2">
    <location>
        <begin position="35"/>
        <end position="722"/>
    </location>
</feature>
<dbReference type="Gene3D" id="1.50.10.100">
    <property type="entry name" value="Chondroitin AC/alginate lyase"/>
    <property type="match status" value="1"/>
</dbReference>
<dbReference type="GO" id="GO:0030313">
    <property type="term" value="C:cell envelope"/>
    <property type="evidence" value="ECO:0007669"/>
    <property type="project" value="UniProtKB-SubCell"/>
</dbReference>
<evidence type="ECO:0000313" key="5">
    <source>
        <dbReference type="Proteomes" id="UP000307768"/>
    </source>
</evidence>
<dbReference type="Proteomes" id="UP000307768">
    <property type="component" value="Unassembled WGS sequence"/>
</dbReference>
<protein>
    <recommendedName>
        <fullName evidence="3">Heparinase II/III-like C-terminal domain-containing protein</fullName>
    </recommendedName>
</protein>
<dbReference type="AlphaFoldDB" id="A0A5Q6S4E2"/>
<evidence type="ECO:0000259" key="3">
    <source>
        <dbReference type="Pfam" id="PF07940"/>
    </source>
</evidence>
<sequence>MRSPRSTPARARTLRRLTAAAVSATLGVSGLVVAQAATAPASTAAATPGYDTVCENMHTLGTLTRADVGRARAIMAGTVDMNQYGTMKLAANPSWKPQSGLDLAGDRYMHSLHWALPLLKTGLALGDAEGLAMQRRFTAVVRDWVADNPVKKRTYWQNHPQYLGFRIGTFVCMNRLAASSTDRAWAAAQLRVELAKGLAYGTSGNNTTMNLKLTAYAGAKQAGSQAQRTKARQQALAVAARLAHSDGSDLEGAPGYGMYLGTIMHRTYNVFTVYGASGSAASIGSMIAARGAFFTHASRPDRYLETIGDTHLQRIPSGVFPASSSAEWVRTSGASGRKPTSNYSRFAGGYAFGRSGWVAGVDTSSTFYSLRTADRYALPSHRHADTTALTVFADGVSWIADPGPYAYNGSSLRSAVVRRNAHSALIAPGSPNRSVLGQVKASATSASSDRTCVYDPGYLSGSGFELARCVYYLRTIDAVVVEDLVRSTKASGTVQQQWVLPTGVSAKASGHWVSMTGKDATGATRSARMLTSGAPRTYAGSTSAGILGQSYGVSTRGSVVRVPISVKTGKTARVVTVFTSSGSPSVARTTSSGRKALRVAVNGRAVTFSTSVNEFARLAAKVSFSRSKAKARVGQKVRFKARATSLGLPAKRAKVVLQEWRKGKWRKVRTLRASKTGRVATNVRMTSKGKKRFRVVVKAKAGSKGWRTATSGTLTVKVKKRR</sequence>
<gene>
    <name evidence="4" type="ORF">FE697_003960</name>
</gene>
<keyword evidence="2" id="KW-0732">Signal</keyword>
<evidence type="ECO:0000256" key="1">
    <source>
        <dbReference type="ARBA" id="ARBA00004196"/>
    </source>
</evidence>
<dbReference type="Pfam" id="PF07940">
    <property type="entry name" value="Hepar_II_III_C"/>
    <property type="match status" value="1"/>
</dbReference>
<comment type="subcellular location">
    <subcellularLocation>
        <location evidence="1">Cell envelope</location>
    </subcellularLocation>
</comment>
<dbReference type="GO" id="GO:0016829">
    <property type="term" value="F:lyase activity"/>
    <property type="evidence" value="ECO:0007669"/>
    <property type="project" value="InterPro"/>
</dbReference>
<proteinExistence type="predicted"/>
<evidence type="ECO:0000256" key="2">
    <source>
        <dbReference type="SAM" id="SignalP"/>
    </source>
</evidence>
<dbReference type="OrthoDB" id="4592556at2"/>
<dbReference type="Gene3D" id="2.70.98.70">
    <property type="match status" value="1"/>
</dbReference>
<organism evidence="4 5">
    <name type="scientific">Mumia zhuanghuii</name>
    <dbReference type="NCBI Taxonomy" id="2585211"/>
    <lineage>
        <taxon>Bacteria</taxon>
        <taxon>Bacillati</taxon>
        <taxon>Actinomycetota</taxon>
        <taxon>Actinomycetes</taxon>
        <taxon>Propionibacteriales</taxon>
        <taxon>Nocardioidaceae</taxon>
        <taxon>Mumia</taxon>
    </lineage>
</organism>
<reference evidence="4 5" key="1">
    <citation type="submission" date="2019-09" db="EMBL/GenBank/DDBJ databases">
        <title>Mumia zhuanghuii sp. nov. isolated from the intestinal contents of plateau pika (Ochotona curzoniae) in the Qinghai-Tibet plateau of China.</title>
        <authorList>
            <person name="Tian Z."/>
        </authorList>
    </citation>
    <scope>NUCLEOTIDE SEQUENCE [LARGE SCALE GENOMIC DNA]</scope>
    <source>
        <strain evidence="5">350</strain>
    </source>
</reference>
<name>A0A5Q6S4E2_9ACTN</name>
<accession>A0A5Q6S4E2</accession>
<comment type="caution">
    <text evidence="4">The sequence shown here is derived from an EMBL/GenBank/DDBJ whole genome shotgun (WGS) entry which is preliminary data.</text>
</comment>
<feature type="signal peptide" evidence="2">
    <location>
        <begin position="1"/>
        <end position="34"/>
    </location>
</feature>
<dbReference type="RefSeq" id="WP_149768225.1">
    <property type="nucleotide sequence ID" value="NZ_VDFQ02000001.1"/>
</dbReference>
<dbReference type="EMBL" id="VDFQ02000001">
    <property type="protein sequence ID" value="KAA1425051.1"/>
    <property type="molecule type" value="Genomic_DNA"/>
</dbReference>
<dbReference type="InterPro" id="IPR012480">
    <property type="entry name" value="Hepar_II_III_C"/>
</dbReference>
<feature type="domain" description="Heparinase II/III-like C-terminal" evidence="3">
    <location>
        <begin position="370"/>
        <end position="522"/>
    </location>
</feature>